<dbReference type="SUPFAM" id="SSF47336">
    <property type="entry name" value="ACP-like"/>
    <property type="match status" value="1"/>
</dbReference>
<evidence type="ECO:0000259" key="3">
    <source>
        <dbReference type="PROSITE" id="PS50075"/>
    </source>
</evidence>
<feature type="compositionally biased region" description="Basic and acidic residues" evidence="2">
    <location>
        <begin position="108"/>
        <end position="132"/>
    </location>
</feature>
<dbReference type="PROSITE" id="PS50075">
    <property type="entry name" value="CARRIER"/>
    <property type="match status" value="1"/>
</dbReference>
<evidence type="ECO:0000256" key="1">
    <source>
        <dbReference type="ARBA" id="ARBA00022679"/>
    </source>
</evidence>
<feature type="region of interest" description="Disordered" evidence="2">
    <location>
        <begin position="106"/>
        <end position="132"/>
    </location>
</feature>
<dbReference type="InterPro" id="IPR026634">
    <property type="entry name" value="TPST-like"/>
</dbReference>
<dbReference type="SUPFAM" id="SSF52540">
    <property type="entry name" value="P-loop containing nucleoside triphosphate hydrolases"/>
    <property type="match status" value="1"/>
</dbReference>
<dbReference type="EMBL" id="QBMP01000060">
    <property type="protein sequence ID" value="PZO56948.1"/>
    <property type="molecule type" value="Genomic_DNA"/>
</dbReference>
<evidence type="ECO:0000256" key="2">
    <source>
        <dbReference type="SAM" id="MobiDB-lite"/>
    </source>
</evidence>
<dbReference type="AlphaFoldDB" id="A0A2W4ZQ47"/>
<dbReference type="Pfam" id="PF13469">
    <property type="entry name" value="Sulfotransfer_3"/>
    <property type="match status" value="1"/>
</dbReference>
<dbReference type="Gene3D" id="1.10.1200.10">
    <property type="entry name" value="ACP-like"/>
    <property type="match status" value="1"/>
</dbReference>
<accession>A0A2W4ZQ47</accession>
<gene>
    <name evidence="4" type="ORF">DCF15_07855</name>
</gene>
<sequence length="455" mass="51469">MLVATDNVQALDVQTKIIALIQALAQDYDLDEPIEPTTALVADLGFASLDFVQLVVDIEAAFNRKLGFQALLVEAGSYIEDIQVGALTTFVQQQLHSDPAQQVAPGDLFKKAEKSTKAEKPKEAERSERSEKAVNADVVTRFRQTIRARQIVADDSGKNAQAIFVLCPPRSGSTLLRVMLAGHPQLFSPPELYLLMYNDLAQRRTELAREANSHLLEGTIRSIVELKGVSVETAEQMMADYEQQQMSTKQFYRLLQEWMGDRRLVDKTPLYPLDPGILSRAETDFVDPLYIHLVRHPYGTIRSYEESKLDRFVPAMYENPFERRQLAELTWLVSHQNITNFLQKVPQQRWLQLSFEDLVSQPGTAIGNLCDFLGLAVDPVMLEPYTHSQQRMLSGSRDLTRMPGDLKFHLHKSIDAAAACRWQQFFTDDFLADMTWQMAESLGYSAAEVHQLAGF</sequence>
<dbReference type="InterPro" id="IPR036736">
    <property type="entry name" value="ACP-like_sf"/>
</dbReference>
<proteinExistence type="predicted"/>
<comment type="caution">
    <text evidence="4">The sequence shown here is derived from an EMBL/GenBank/DDBJ whole genome shotgun (WGS) entry which is preliminary data.</text>
</comment>
<name>A0A2W4ZQ47_9CYAN</name>
<dbReference type="InterPro" id="IPR027417">
    <property type="entry name" value="P-loop_NTPase"/>
</dbReference>
<dbReference type="PANTHER" id="PTHR12788:SF10">
    <property type="entry name" value="PROTEIN-TYROSINE SULFOTRANSFERASE"/>
    <property type="match status" value="1"/>
</dbReference>
<dbReference type="GO" id="GO:0008476">
    <property type="term" value="F:protein-tyrosine sulfotransferase activity"/>
    <property type="evidence" value="ECO:0007669"/>
    <property type="project" value="InterPro"/>
</dbReference>
<feature type="domain" description="Carrier" evidence="3">
    <location>
        <begin position="12"/>
        <end position="95"/>
    </location>
</feature>
<dbReference type="InterPro" id="IPR009081">
    <property type="entry name" value="PP-bd_ACP"/>
</dbReference>
<protein>
    <recommendedName>
        <fullName evidence="3">Carrier domain-containing protein</fullName>
    </recommendedName>
</protein>
<keyword evidence="1" id="KW-0808">Transferase</keyword>
<organism evidence="4 5">
    <name type="scientific">Phormidesmis priestleyi</name>
    <dbReference type="NCBI Taxonomy" id="268141"/>
    <lineage>
        <taxon>Bacteria</taxon>
        <taxon>Bacillati</taxon>
        <taxon>Cyanobacteriota</taxon>
        <taxon>Cyanophyceae</taxon>
        <taxon>Leptolyngbyales</taxon>
        <taxon>Leptolyngbyaceae</taxon>
        <taxon>Phormidesmis</taxon>
    </lineage>
</organism>
<evidence type="ECO:0000313" key="4">
    <source>
        <dbReference type="EMBL" id="PZO56948.1"/>
    </source>
</evidence>
<dbReference type="Gene3D" id="3.40.50.300">
    <property type="entry name" value="P-loop containing nucleotide triphosphate hydrolases"/>
    <property type="match status" value="1"/>
</dbReference>
<dbReference type="PANTHER" id="PTHR12788">
    <property type="entry name" value="PROTEIN-TYROSINE SULFOTRANSFERASE 2"/>
    <property type="match status" value="1"/>
</dbReference>
<dbReference type="Proteomes" id="UP000249794">
    <property type="component" value="Unassembled WGS sequence"/>
</dbReference>
<reference evidence="5" key="1">
    <citation type="submission" date="2018-04" db="EMBL/GenBank/DDBJ databases">
        <authorList>
            <person name="Cornet L."/>
        </authorList>
    </citation>
    <scope>NUCLEOTIDE SEQUENCE [LARGE SCALE GENOMIC DNA]</scope>
</reference>
<evidence type="ECO:0000313" key="5">
    <source>
        <dbReference type="Proteomes" id="UP000249794"/>
    </source>
</evidence>
<reference evidence="4 5" key="2">
    <citation type="submission" date="2018-06" db="EMBL/GenBank/DDBJ databases">
        <title>Metagenomic assembly of (sub)arctic Cyanobacteria and their associated microbiome from non-axenic cultures.</title>
        <authorList>
            <person name="Baurain D."/>
        </authorList>
    </citation>
    <scope>NUCLEOTIDE SEQUENCE [LARGE SCALE GENOMIC DNA]</scope>
    <source>
        <strain evidence="4">ULC027bin1</strain>
    </source>
</reference>